<protein>
    <recommendedName>
        <fullName evidence="3">DUF4440 domain-containing protein</fullName>
    </recommendedName>
</protein>
<comment type="caution">
    <text evidence="1">The sequence shown here is derived from an EMBL/GenBank/DDBJ whole genome shotgun (WGS) entry which is preliminary data.</text>
</comment>
<organism evidence="1 2">
    <name type="scientific">Smittium mucronatum</name>
    <dbReference type="NCBI Taxonomy" id="133383"/>
    <lineage>
        <taxon>Eukaryota</taxon>
        <taxon>Fungi</taxon>
        <taxon>Fungi incertae sedis</taxon>
        <taxon>Zoopagomycota</taxon>
        <taxon>Kickxellomycotina</taxon>
        <taxon>Harpellomycetes</taxon>
        <taxon>Harpellales</taxon>
        <taxon>Legeriomycetaceae</taxon>
        <taxon>Smittium</taxon>
    </lineage>
</organism>
<proteinExistence type="predicted"/>
<dbReference type="EMBL" id="LSSL01000818">
    <property type="protein sequence ID" value="OLY83615.1"/>
    <property type="molecule type" value="Genomic_DNA"/>
</dbReference>
<evidence type="ECO:0008006" key="3">
    <source>
        <dbReference type="Google" id="ProtNLM"/>
    </source>
</evidence>
<reference evidence="1 2" key="1">
    <citation type="journal article" date="2016" name="Mol. Biol. Evol.">
        <title>Genome-Wide Survey of Gut Fungi (Harpellales) Reveals the First Horizontally Transferred Ubiquitin Gene from a Mosquito Host.</title>
        <authorList>
            <person name="Wang Y."/>
            <person name="White M.M."/>
            <person name="Kvist S."/>
            <person name="Moncalvo J.M."/>
        </authorList>
    </citation>
    <scope>NUCLEOTIDE SEQUENCE [LARGE SCALE GENOMIC DNA]</scope>
    <source>
        <strain evidence="1 2">ALG-7-W6</strain>
    </source>
</reference>
<evidence type="ECO:0000313" key="2">
    <source>
        <dbReference type="Proteomes" id="UP000187455"/>
    </source>
</evidence>
<sequence length="152" mass="17998">MSKVPLVPPFNLETAKLRAKVGQNIWNSLDYEQIYPAYTADSVWRNRDRIVIGTEEIIKFIKEKFAKEKGYQVRKELFAYTDNKIAVQFWYEFHDETGQWYRTIGIDAWTFAENGQVSKRQMSCNDVKISESDRWFKDGVDVDTVHIPAEYW</sequence>
<dbReference type="PANTHER" id="PTHR31757:SF0">
    <property type="entry name" value="SLL0781 PROTEIN"/>
    <property type="match status" value="1"/>
</dbReference>
<dbReference type="Proteomes" id="UP000187455">
    <property type="component" value="Unassembled WGS sequence"/>
</dbReference>
<name>A0A1R0H3A7_9FUNG</name>
<keyword evidence="2" id="KW-1185">Reference proteome</keyword>
<dbReference type="SUPFAM" id="SSF54427">
    <property type="entry name" value="NTF2-like"/>
    <property type="match status" value="1"/>
</dbReference>
<dbReference type="Pfam" id="PF07080">
    <property type="entry name" value="DUF1348"/>
    <property type="match status" value="1"/>
</dbReference>
<evidence type="ECO:0000313" key="1">
    <source>
        <dbReference type="EMBL" id="OLY83615.1"/>
    </source>
</evidence>
<dbReference type="Gene3D" id="3.10.450.50">
    <property type="match status" value="1"/>
</dbReference>
<accession>A0A1R0H3A7</accession>
<dbReference type="STRING" id="133383.A0A1R0H3A7"/>
<dbReference type="InterPro" id="IPR009783">
    <property type="entry name" value="DUF1348"/>
</dbReference>
<gene>
    <name evidence="1" type="ORF">AYI68_g2242</name>
</gene>
<dbReference type="OrthoDB" id="14527at2759"/>
<dbReference type="AlphaFoldDB" id="A0A1R0H3A7"/>
<dbReference type="PANTHER" id="PTHR31757">
    <property type="entry name" value="SLL0781 PROTEIN"/>
    <property type="match status" value="1"/>
</dbReference>
<dbReference type="InterPro" id="IPR032710">
    <property type="entry name" value="NTF2-like_dom_sf"/>
</dbReference>